<dbReference type="PANTHER" id="PTHR12829">
    <property type="entry name" value="N6-ADENOSINE-METHYLTRANSFERASE"/>
    <property type="match status" value="1"/>
</dbReference>
<dbReference type="PANTHER" id="PTHR12829:SF7">
    <property type="entry name" value="N6-ADENOSINE-METHYLTRANSFERASE CATALYTIC SUBUNIT"/>
    <property type="match status" value="1"/>
</dbReference>
<dbReference type="AlphaFoldDB" id="A4P1E6"/>
<proteinExistence type="inferred from homology"/>
<evidence type="ECO:0000313" key="5">
    <source>
        <dbReference type="EMBL" id="EDK12765.1"/>
    </source>
</evidence>
<sequence>VAMTEQQFAKNIFGVDKKYQIIYADPPWRYQDKGCSGNAESHYNTMGIDDICALPVKDIADKNAILFMWVTYPMLAEGLKLIEAWGFKYKTIGFQWVKTNKKNKDSFFFGLGRWTRGNTECCLIATRGKISRVNNSISQLVIEPIQHHSKKPDSVRGLITELVGDLPRIELFARNKTDGWDVWGNEVGND</sequence>
<evidence type="ECO:0000313" key="6">
    <source>
        <dbReference type="Proteomes" id="UP000005596"/>
    </source>
</evidence>
<organism evidence="5 6">
    <name type="scientific">Haemophilus influenzae 22.4-21</name>
    <dbReference type="NCBI Taxonomy" id="375063"/>
    <lineage>
        <taxon>Bacteria</taxon>
        <taxon>Pseudomonadati</taxon>
        <taxon>Pseudomonadota</taxon>
        <taxon>Gammaproteobacteria</taxon>
        <taxon>Pasteurellales</taxon>
        <taxon>Pasteurellaceae</taxon>
        <taxon>Haemophilus</taxon>
    </lineage>
</organism>
<comment type="similarity">
    <text evidence="4">Belongs to the MT-A70-like family.</text>
</comment>
<dbReference type="InterPro" id="IPR007757">
    <property type="entry name" value="MT-A70-like"/>
</dbReference>
<dbReference type="Proteomes" id="UP000005596">
    <property type="component" value="Unassembled WGS sequence"/>
</dbReference>
<accession>A4P1E6</accession>
<keyword evidence="2 5" id="KW-0808">Transferase</keyword>
<feature type="non-terminal residue" evidence="5">
    <location>
        <position position="1"/>
    </location>
</feature>
<dbReference type="GO" id="GO:0003676">
    <property type="term" value="F:nucleic acid binding"/>
    <property type="evidence" value="ECO:0007669"/>
    <property type="project" value="InterPro"/>
</dbReference>
<gene>
    <name evidence="5" type="ORF">CGSHiR3021_00020</name>
</gene>
<dbReference type="InterPro" id="IPR002052">
    <property type="entry name" value="DNA_methylase_N6_adenine_CS"/>
</dbReference>
<dbReference type="PROSITE" id="PS00092">
    <property type="entry name" value="N6_MTASE"/>
    <property type="match status" value="1"/>
</dbReference>
<reference evidence="5 6" key="1">
    <citation type="journal article" date="2007" name="Genome Biol.">
        <title>Characterization and modeling of the Haemophilus influenzae core and supragenomes based on the complete genomic sequences of Rd and 12 clinical nontypeable strains.</title>
        <authorList>
            <person name="Hogg J.S."/>
            <person name="Hu F.Z."/>
            <person name="Janto B."/>
            <person name="Boissy R."/>
            <person name="Hayes J."/>
            <person name="Keefe R."/>
            <person name="Post J.C."/>
            <person name="Ehrlich G.D."/>
        </authorList>
    </citation>
    <scope>NUCLEOTIDE SEQUENCE [LARGE SCALE GENOMIC DNA]</scope>
    <source>
        <strain evidence="5 6">22.4-21</strain>
    </source>
</reference>
<evidence type="ECO:0000256" key="1">
    <source>
        <dbReference type="ARBA" id="ARBA00022603"/>
    </source>
</evidence>
<protein>
    <submittedName>
        <fullName evidence="5">Adenine-specific methyltransferase</fullName>
    </submittedName>
</protein>
<dbReference type="GO" id="GO:0032259">
    <property type="term" value="P:methylation"/>
    <property type="evidence" value="ECO:0007669"/>
    <property type="project" value="UniProtKB-KW"/>
</dbReference>
<dbReference type="EMBL" id="AAZJ01000029">
    <property type="protein sequence ID" value="EDK12765.1"/>
    <property type="molecule type" value="Genomic_DNA"/>
</dbReference>
<name>A4P1E6_HAEIF</name>
<dbReference type="GO" id="GO:0008168">
    <property type="term" value="F:methyltransferase activity"/>
    <property type="evidence" value="ECO:0007669"/>
    <property type="project" value="UniProtKB-KW"/>
</dbReference>
<evidence type="ECO:0000256" key="2">
    <source>
        <dbReference type="ARBA" id="ARBA00022679"/>
    </source>
</evidence>
<keyword evidence="1 5" id="KW-0489">Methyltransferase</keyword>
<dbReference type="Pfam" id="PF05063">
    <property type="entry name" value="MT-A70"/>
    <property type="match status" value="1"/>
</dbReference>
<dbReference type="PROSITE" id="PS51143">
    <property type="entry name" value="MT_A70"/>
    <property type="match status" value="1"/>
</dbReference>
<dbReference type="InterPro" id="IPR029063">
    <property type="entry name" value="SAM-dependent_MTases_sf"/>
</dbReference>
<dbReference type="SUPFAM" id="SSF53335">
    <property type="entry name" value="S-adenosyl-L-methionine-dependent methyltransferases"/>
    <property type="match status" value="1"/>
</dbReference>
<evidence type="ECO:0000256" key="3">
    <source>
        <dbReference type="ARBA" id="ARBA00022691"/>
    </source>
</evidence>
<keyword evidence="3" id="KW-0949">S-adenosyl-L-methionine</keyword>
<evidence type="ECO:0000256" key="4">
    <source>
        <dbReference type="PROSITE-ProRule" id="PRU00489"/>
    </source>
</evidence>